<dbReference type="Gene3D" id="1.10.287.70">
    <property type="match status" value="2"/>
</dbReference>
<evidence type="ECO:0000313" key="11">
    <source>
        <dbReference type="Proteomes" id="UP000663860"/>
    </source>
</evidence>
<evidence type="ECO:0000256" key="8">
    <source>
        <dbReference type="SAM" id="Phobius"/>
    </source>
</evidence>
<protein>
    <recommendedName>
        <fullName evidence="9">Calmodulin-binding domain-containing protein</fullName>
    </recommendedName>
</protein>
<accession>A0A813W8Y6</accession>
<gene>
    <name evidence="10" type="ORF">IZO911_LOCUS9756</name>
</gene>
<dbReference type="Proteomes" id="UP000663860">
    <property type="component" value="Unassembled WGS sequence"/>
</dbReference>
<dbReference type="EMBL" id="CAJNOE010000069">
    <property type="protein sequence ID" value="CAF0854094.1"/>
    <property type="molecule type" value="Genomic_DNA"/>
</dbReference>
<comment type="subcellular location">
    <subcellularLocation>
        <location evidence="1">Membrane</location>
        <topology evidence="1">Multi-pass membrane protein</topology>
    </subcellularLocation>
</comment>
<dbReference type="AlphaFoldDB" id="A0A813W8Y6"/>
<keyword evidence="4 8" id="KW-1133">Transmembrane helix</keyword>
<sequence length="561" mass="65007">MNSPLFTSLSSEAHGAVSSVMTTIFSIPNSSSTSSIIPLLNITDNTTNDSLSNKKQISPSTLMADVNNRLLKRKLLHNRLYIITYIMCFLGLLGILLMIINNEIIFLNINDKDRYICWFIKLIITITTIILVLLVFYYHRLDLDLYAVSNSFNHWRIGLTTTRIFLILFEAFICMIHPMPLYFPFISNFKSNNSTTFNSTLPSHITIDIALGLPMFARLYLICRFMLFNSYLVHNAFSQSIGSLNQVSVNFYFLLKTYIQQWPTRCLSIFCILLFIISSWSLRACNYQSTIQHISMLDAMWLFIVTFTTVGYGDLTPATYCERSVATIIAMIGVLSTALLISVLAQKLELSRSEKYVHNFVLNIKLAKERKNHAANVVKFVVKLWYLKRKHRPISNEYIKAQRELVRSIHFNQQLKQDQKKLIDSCIGMPELIVMQRDSNDKIRENTQTLSIMKVVKLWYLKRKHRPISNEYIKAQRELVRSIHFNQQLKQDQKKLIDSCIGMPELIVMQRDSNDKIRENTQTLSIMKVKVDKIEEKLGNMDHAMINIQNTLHLVLNKISK</sequence>
<feature type="transmembrane region" description="Helical" evidence="8">
    <location>
        <begin position="80"/>
        <end position="106"/>
    </location>
</feature>
<dbReference type="SUPFAM" id="SSF81324">
    <property type="entry name" value="Voltage-gated potassium channels"/>
    <property type="match status" value="1"/>
</dbReference>
<evidence type="ECO:0000313" key="10">
    <source>
        <dbReference type="EMBL" id="CAF0854094.1"/>
    </source>
</evidence>
<dbReference type="InterPro" id="IPR015449">
    <property type="entry name" value="K_chnl_Ca-activ_SK"/>
</dbReference>
<dbReference type="GO" id="GO:0016286">
    <property type="term" value="F:small conductance calcium-activated potassium channel activity"/>
    <property type="evidence" value="ECO:0007669"/>
    <property type="project" value="InterPro"/>
</dbReference>
<evidence type="ECO:0000256" key="1">
    <source>
        <dbReference type="ARBA" id="ARBA00004141"/>
    </source>
</evidence>
<evidence type="ECO:0000256" key="2">
    <source>
        <dbReference type="ARBA" id="ARBA00022448"/>
    </source>
</evidence>
<feature type="transmembrane region" description="Helical" evidence="8">
    <location>
        <begin position="118"/>
        <end position="138"/>
    </location>
</feature>
<dbReference type="SUPFAM" id="SSF81327">
    <property type="entry name" value="Small-conductance potassium channel"/>
    <property type="match status" value="1"/>
</dbReference>
<dbReference type="InterPro" id="IPR036122">
    <property type="entry name" value="CaM-bd_dom_sf"/>
</dbReference>
<evidence type="ECO:0000259" key="9">
    <source>
        <dbReference type="SMART" id="SM01053"/>
    </source>
</evidence>
<feature type="transmembrane region" description="Helical" evidence="8">
    <location>
        <begin position="164"/>
        <end position="185"/>
    </location>
</feature>
<dbReference type="InterPro" id="IPR004178">
    <property type="entry name" value="CaM-bd_dom"/>
</dbReference>
<evidence type="ECO:0000256" key="7">
    <source>
        <dbReference type="ARBA" id="ARBA00023303"/>
    </source>
</evidence>
<name>A0A813W8Y6_9BILA</name>
<evidence type="ECO:0000256" key="5">
    <source>
        <dbReference type="ARBA" id="ARBA00023065"/>
    </source>
</evidence>
<reference evidence="10" key="1">
    <citation type="submission" date="2021-02" db="EMBL/GenBank/DDBJ databases">
        <authorList>
            <person name="Nowell W R."/>
        </authorList>
    </citation>
    <scope>NUCLEOTIDE SEQUENCE</scope>
</reference>
<feature type="transmembrane region" description="Helical" evidence="8">
    <location>
        <begin position="205"/>
        <end position="227"/>
    </location>
</feature>
<dbReference type="GO" id="GO:0005516">
    <property type="term" value="F:calmodulin binding"/>
    <property type="evidence" value="ECO:0007669"/>
    <property type="project" value="InterPro"/>
</dbReference>
<keyword evidence="6 8" id="KW-0472">Membrane</keyword>
<comment type="caution">
    <text evidence="10">The sequence shown here is derived from an EMBL/GenBank/DDBJ whole genome shotgun (WGS) entry which is preliminary data.</text>
</comment>
<dbReference type="PANTHER" id="PTHR10153">
    <property type="entry name" value="SMALL CONDUCTANCE CALCIUM-ACTIVATED POTASSIUM CHANNEL"/>
    <property type="match status" value="1"/>
</dbReference>
<dbReference type="PRINTS" id="PR00169">
    <property type="entry name" value="KCHANNEL"/>
</dbReference>
<evidence type="ECO:0000256" key="4">
    <source>
        <dbReference type="ARBA" id="ARBA00022989"/>
    </source>
</evidence>
<feature type="transmembrane region" description="Helical" evidence="8">
    <location>
        <begin position="294"/>
        <end position="313"/>
    </location>
</feature>
<dbReference type="SMART" id="SM01053">
    <property type="entry name" value="CaMBD"/>
    <property type="match status" value="1"/>
</dbReference>
<dbReference type="InterPro" id="IPR013099">
    <property type="entry name" value="K_chnl_dom"/>
</dbReference>
<proteinExistence type="predicted"/>
<keyword evidence="7" id="KW-0407">Ion channel</keyword>
<feature type="transmembrane region" description="Helical" evidence="8">
    <location>
        <begin position="262"/>
        <end position="282"/>
    </location>
</feature>
<feature type="transmembrane region" description="Helical" evidence="8">
    <location>
        <begin position="325"/>
        <end position="345"/>
    </location>
</feature>
<keyword evidence="5" id="KW-0406">Ion transport</keyword>
<evidence type="ECO:0000256" key="6">
    <source>
        <dbReference type="ARBA" id="ARBA00023136"/>
    </source>
</evidence>
<dbReference type="Pfam" id="PF07885">
    <property type="entry name" value="Ion_trans_2"/>
    <property type="match status" value="1"/>
</dbReference>
<dbReference type="GO" id="GO:0016020">
    <property type="term" value="C:membrane"/>
    <property type="evidence" value="ECO:0007669"/>
    <property type="project" value="UniProtKB-SubCell"/>
</dbReference>
<dbReference type="Pfam" id="PF02888">
    <property type="entry name" value="CaMBD"/>
    <property type="match status" value="1"/>
</dbReference>
<dbReference type="Pfam" id="PF03530">
    <property type="entry name" value="SK_channel"/>
    <property type="match status" value="1"/>
</dbReference>
<feature type="domain" description="Calmodulin-binding" evidence="9">
    <location>
        <begin position="363"/>
        <end position="438"/>
    </location>
</feature>
<evidence type="ECO:0000256" key="3">
    <source>
        <dbReference type="ARBA" id="ARBA00022692"/>
    </source>
</evidence>
<keyword evidence="3 8" id="KW-0812">Transmembrane</keyword>
<organism evidence="10 11">
    <name type="scientific">Adineta steineri</name>
    <dbReference type="NCBI Taxonomy" id="433720"/>
    <lineage>
        <taxon>Eukaryota</taxon>
        <taxon>Metazoa</taxon>
        <taxon>Spiralia</taxon>
        <taxon>Gnathifera</taxon>
        <taxon>Rotifera</taxon>
        <taxon>Eurotatoria</taxon>
        <taxon>Bdelloidea</taxon>
        <taxon>Adinetida</taxon>
        <taxon>Adinetidae</taxon>
        <taxon>Adineta</taxon>
    </lineage>
</organism>
<keyword evidence="2" id="KW-0813">Transport</keyword>